<dbReference type="RefSeq" id="WP_088823728.1">
    <property type="nucleotide sequence ID" value="NZ_FZLN01000002.1"/>
</dbReference>
<protein>
    <recommendedName>
        <fullName evidence="3">SCP-2 sterol transfer family protein</fullName>
    </recommendedName>
</protein>
<dbReference type="Proteomes" id="UP000243463">
    <property type="component" value="Unassembled WGS sequence"/>
</dbReference>
<dbReference type="OrthoDB" id="6711779at2"/>
<reference evidence="2" key="1">
    <citation type="submission" date="2017-06" db="EMBL/GenBank/DDBJ databases">
        <authorList>
            <person name="Varghese N."/>
            <person name="Submissions S."/>
        </authorList>
    </citation>
    <scope>NUCLEOTIDE SEQUENCE [LARGE SCALE GENOMIC DNA]</scope>
    <source>
        <strain evidence="2">ANC 5114</strain>
    </source>
</reference>
<accession>A0A217EGI7</accession>
<proteinExistence type="predicted"/>
<dbReference type="InterPro" id="IPR036527">
    <property type="entry name" value="SCP2_sterol-bd_dom_sf"/>
</dbReference>
<dbReference type="EMBL" id="FZLN01000002">
    <property type="protein sequence ID" value="SNQ29605.1"/>
    <property type="molecule type" value="Genomic_DNA"/>
</dbReference>
<evidence type="ECO:0008006" key="3">
    <source>
        <dbReference type="Google" id="ProtNLM"/>
    </source>
</evidence>
<name>A0A217EGI7_9GAMM</name>
<evidence type="ECO:0000313" key="2">
    <source>
        <dbReference type="Proteomes" id="UP000243463"/>
    </source>
</evidence>
<sequence>MNLSAIPVVKLPLVNVSTDPLDLTTVGMVLRMKQLAKTSPKFIELVHDRQLKIQICAENGMARQIIINKDKVDSEPGLNKDADFTLIFKDSDYGVKTLLKGDPSVFIAGIKDGSIKIDGDQSILVWFSKLMRLLPPKLPKNVERQFKQAKLFVRKKLGK</sequence>
<gene>
    <name evidence="1" type="ORF">SAMN05444584_1564</name>
</gene>
<dbReference type="Gene3D" id="3.30.1050.10">
    <property type="entry name" value="SCP2 sterol-binding domain"/>
    <property type="match status" value="1"/>
</dbReference>
<evidence type="ECO:0000313" key="1">
    <source>
        <dbReference type="EMBL" id="SNQ29605.1"/>
    </source>
</evidence>
<keyword evidence="2" id="KW-1185">Reference proteome</keyword>
<dbReference type="AlphaFoldDB" id="A0A217EGI7"/>
<organism evidence="1 2">
    <name type="scientific">Acinetobacter apis</name>
    <dbReference type="NCBI Taxonomy" id="1229165"/>
    <lineage>
        <taxon>Bacteria</taxon>
        <taxon>Pseudomonadati</taxon>
        <taxon>Pseudomonadota</taxon>
        <taxon>Gammaproteobacteria</taxon>
        <taxon>Moraxellales</taxon>
        <taxon>Moraxellaceae</taxon>
        <taxon>Acinetobacter</taxon>
    </lineage>
</organism>